<evidence type="ECO:0000259" key="18">
    <source>
        <dbReference type="PROSITE" id="PS51720"/>
    </source>
</evidence>
<evidence type="ECO:0000313" key="20">
    <source>
        <dbReference type="Proteomes" id="UP000008076"/>
    </source>
</evidence>
<dbReference type="InterPro" id="IPR006703">
    <property type="entry name" value="G_AIG1"/>
</dbReference>
<evidence type="ECO:0000256" key="8">
    <source>
        <dbReference type="ARBA" id="ARBA00022741"/>
    </source>
</evidence>
<keyword evidence="8" id="KW-0547">Nucleotide-binding</keyword>
<proteinExistence type="predicted"/>
<organism evidence="20">
    <name type="scientific">Entamoeba dispar (strain ATCC PRA-260 / SAW760)</name>
    <dbReference type="NCBI Taxonomy" id="370354"/>
    <lineage>
        <taxon>Eukaryota</taxon>
        <taxon>Amoebozoa</taxon>
        <taxon>Evosea</taxon>
        <taxon>Archamoebae</taxon>
        <taxon>Mastigamoebida</taxon>
        <taxon>Entamoebidae</taxon>
        <taxon>Entamoeba</taxon>
    </lineage>
</organism>
<dbReference type="GO" id="GO:0046872">
    <property type="term" value="F:metal ion binding"/>
    <property type="evidence" value="ECO:0007669"/>
    <property type="project" value="UniProtKB-KW"/>
</dbReference>
<keyword evidence="7" id="KW-0479">Metal-binding</keyword>
<evidence type="ECO:0000256" key="13">
    <source>
        <dbReference type="ARBA" id="ARBA00022989"/>
    </source>
</evidence>
<dbReference type="AlphaFoldDB" id="B0ENX6"/>
<dbReference type="PANTHER" id="PTHR10903:SF135">
    <property type="entry name" value="TRANSLOCASE OF CHLOROPLAST 120, CHLOROPLASTIC-RELATED"/>
    <property type="match status" value="1"/>
</dbReference>
<dbReference type="GeneID" id="5884984"/>
<keyword evidence="14" id="KW-0342">GTP-binding</keyword>
<evidence type="ECO:0000256" key="15">
    <source>
        <dbReference type="ARBA" id="ARBA00023136"/>
    </source>
</evidence>
<dbReference type="EMBL" id="DS550156">
    <property type="protein sequence ID" value="EDR23771.1"/>
    <property type="molecule type" value="Genomic_DNA"/>
</dbReference>
<evidence type="ECO:0000256" key="17">
    <source>
        <dbReference type="SAM" id="Phobius"/>
    </source>
</evidence>
<comment type="cofactor">
    <cofactor evidence="1">
        <name>Mg(2+)</name>
        <dbReference type="ChEBI" id="CHEBI:18420"/>
    </cofactor>
</comment>
<evidence type="ECO:0000256" key="9">
    <source>
        <dbReference type="ARBA" id="ARBA00022801"/>
    </source>
</evidence>
<dbReference type="OMA" id="FMACESP"/>
<keyword evidence="6 17" id="KW-0812">Transmembrane</keyword>
<dbReference type="PANTHER" id="PTHR10903">
    <property type="entry name" value="GTPASE, IMAP FAMILY MEMBER-RELATED"/>
    <property type="match status" value="1"/>
</dbReference>
<dbReference type="VEuPathDB" id="AmoebaDB:EDI_185330"/>
<accession>B0ENX6</accession>
<dbReference type="InterPro" id="IPR027417">
    <property type="entry name" value="P-loop_NTPase"/>
</dbReference>
<evidence type="ECO:0000256" key="6">
    <source>
        <dbReference type="ARBA" id="ARBA00022692"/>
    </source>
</evidence>
<dbReference type="KEGG" id="edi:EDI_185330"/>
<dbReference type="InterPro" id="IPR045058">
    <property type="entry name" value="GIMA/IAN/Toc"/>
</dbReference>
<dbReference type="RefSeq" id="XP_001739838.1">
    <property type="nucleotide sequence ID" value="XM_001739786.1"/>
</dbReference>
<evidence type="ECO:0000256" key="3">
    <source>
        <dbReference type="ARBA" id="ARBA00022448"/>
    </source>
</evidence>
<keyword evidence="20" id="KW-1185">Reference proteome</keyword>
<name>B0ENX6_ENTDS</name>
<evidence type="ECO:0000256" key="10">
    <source>
        <dbReference type="ARBA" id="ARBA00022805"/>
    </source>
</evidence>
<dbReference type="PROSITE" id="PS51720">
    <property type="entry name" value="G_AIG1"/>
    <property type="match status" value="1"/>
</dbReference>
<keyword evidence="10" id="KW-1002">Plastid outer membrane</keyword>
<keyword evidence="15 17" id="KW-0472">Membrane</keyword>
<keyword evidence="4" id="KW-0150">Chloroplast</keyword>
<comment type="subcellular location">
    <subcellularLocation>
        <location evidence="2">Membrane</location>
        <topology evidence="2">Single-pass membrane protein</topology>
    </subcellularLocation>
    <subcellularLocation>
        <location evidence="16">Plastid</location>
        <location evidence="16">Chloroplast outer membrane</location>
    </subcellularLocation>
</comment>
<evidence type="ECO:0000256" key="4">
    <source>
        <dbReference type="ARBA" id="ARBA00022528"/>
    </source>
</evidence>
<evidence type="ECO:0000256" key="12">
    <source>
        <dbReference type="ARBA" id="ARBA00022927"/>
    </source>
</evidence>
<evidence type="ECO:0000256" key="7">
    <source>
        <dbReference type="ARBA" id="ARBA00022723"/>
    </source>
</evidence>
<feature type="domain" description="AIG1-type G" evidence="18">
    <location>
        <begin position="6"/>
        <end position="250"/>
    </location>
</feature>
<dbReference type="PROSITE" id="PS00675">
    <property type="entry name" value="SIGMA54_INTERACT_1"/>
    <property type="match status" value="1"/>
</dbReference>
<dbReference type="Pfam" id="PF04548">
    <property type="entry name" value="AIG1"/>
    <property type="match status" value="1"/>
</dbReference>
<reference evidence="20" key="1">
    <citation type="submission" date="2007-12" db="EMBL/GenBank/DDBJ databases">
        <title>Annotation of Entamoeba dispar SAW760.</title>
        <authorList>
            <person name="Lorenzi H."/>
            <person name="Inman J."/>
            <person name="Schobel S."/>
            <person name="Amedeo P."/>
            <person name="Caler E."/>
        </authorList>
    </citation>
    <scope>NUCLEOTIDE SEQUENCE [LARGE SCALE GENOMIC DNA]</scope>
    <source>
        <strain evidence="20">ATCC PRA-260 / SAW760</strain>
    </source>
</reference>
<dbReference type="GO" id="GO:0005525">
    <property type="term" value="F:GTP binding"/>
    <property type="evidence" value="ECO:0007669"/>
    <property type="project" value="UniProtKB-KW"/>
</dbReference>
<keyword evidence="5" id="KW-0934">Plastid</keyword>
<keyword evidence="3" id="KW-0813">Transport</keyword>
<evidence type="ECO:0000256" key="16">
    <source>
        <dbReference type="ARBA" id="ARBA00024013"/>
    </source>
</evidence>
<dbReference type="eggNOG" id="ENOG502R7PE">
    <property type="taxonomic scope" value="Eukaryota"/>
</dbReference>
<keyword evidence="9" id="KW-0378">Hydrolase</keyword>
<protein>
    <recommendedName>
        <fullName evidence="18">AIG1-type G domain-containing protein</fullName>
    </recommendedName>
</protein>
<dbReference type="Gene3D" id="3.40.50.300">
    <property type="entry name" value="P-loop containing nucleotide triphosphate hydrolases"/>
    <property type="match status" value="1"/>
</dbReference>
<gene>
    <name evidence="19" type="ORF">EDI_185330</name>
</gene>
<dbReference type="GO" id="GO:0015031">
    <property type="term" value="P:protein transport"/>
    <property type="evidence" value="ECO:0007669"/>
    <property type="project" value="UniProtKB-KW"/>
</dbReference>
<evidence type="ECO:0000313" key="19">
    <source>
        <dbReference type="EMBL" id="EDR23771.1"/>
    </source>
</evidence>
<keyword evidence="12" id="KW-0653">Protein transport</keyword>
<keyword evidence="13 17" id="KW-1133">Transmembrane helix</keyword>
<feature type="transmembrane region" description="Helical" evidence="17">
    <location>
        <begin position="344"/>
        <end position="372"/>
    </location>
</feature>
<dbReference type="Proteomes" id="UP000008076">
    <property type="component" value="Unassembled WGS sequence"/>
</dbReference>
<feature type="transmembrane region" description="Helical" evidence="17">
    <location>
        <begin position="308"/>
        <end position="338"/>
    </location>
</feature>
<evidence type="ECO:0000256" key="11">
    <source>
        <dbReference type="ARBA" id="ARBA00022842"/>
    </source>
</evidence>
<dbReference type="FunFam" id="3.40.50.300:FF:001252">
    <property type="entry name" value="AIG1 family protein"/>
    <property type="match status" value="1"/>
</dbReference>
<evidence type="ECO:0000256" key="5">
    <source>
        <dbReference type="ARBA" id="ARBA00022640"/>
    </source>
</evidence>
<evidence type="ECO:0000256" key="14">
    <source>
        <dbReference type="ARBA" id="ARBA00023134"/>
    </source>
</evidence>
<dbReference type="GO" id="GO:0016787">
    <property type="term" value="F:hydrolase activity"/>
    <property type="evidence" value="ECO:0007669"/>
    <property type="project" value="UniProtKB-KW"/>
</dbReference>
<evidence type="ECO:0000256" key="2">
    <source>
        <dbReference type="ARBA" id="ARBA00004167"/>
    </source>
</evidence>
<keyword evidence="11" id="KW-0460">Magnesium</keyword>
<sequence length="388" mass="43037">MSTEGSKQTKLLLIGETGTGKSSLGNFILKKNVFMACESPNSVTKKTDECSGKGDRSDVFVVDTPGLNDSNNFDNINIQNIIECVKKTGLQGIVLTMDFNNPRFSHSLKHLVKVISDVFQFEDIWKHVCIVWTRCYDCFPSFMIENSKIEKKKFKEEIIKFIKQTNKINENIDIEKDIPMYYVDSQLLDSVDSTRSEKDDDTRSEKDDSTRSEKEIKKLIEWAKKLKLIDKEEINKSINEFKEIEYEEKEEREIIEETKDTITYKITKYIRPKKIKYNEEFIYGEITETSSRTITEKKSNKKPKKSNWIVVGVIVLGVVVGAVVGGGIGGGIGAAVAAGAVINVAAGAAAGVGAIGGGVVGAIGGGTIFGFIGKKLLGDDKKKITDTK</sequence>
<dbReference type="SUPFAM" id="SSF52540">
    <property type="entry name" value="P-loop containing nucleoside triphosphate hydrolases"/>
    <property type="match status" value="1"/>
</dbReference>
<evidence type="ECO:0000256" key="1">
    <source>
        <dbReference type="ARBA" id="ARBA00001946"/>
    </source>
</evidence>
<dbReference type="GO" id="GO:0016020">
    <property type="term" value="C:membrane"/>
    <property type="evidence" value="ECO:0007669"/>
    <property type="project" value="UniProtKB-SubCell"/>
</dbReference>
<dbReference type="InterPro" id="IPR025662">
    <property type="entry name" value="Sigma_54_int_dom_ATP-bd_1"/>
</dbReference>